<reference evidence="3" key="1">
    <citation type="journal article" date="2014" name="Int. J. Syst. Evol. Microbiol.">
        <title>Complete genome sequence of Corynebacterium casei LMG S-19264T (=DSM 44701T), isolated from a smear-ripened cheese.</title>
        <authorList>
            <consortium name="US DOE Joint Genome Institute (JGI-PGF)"/>
            <person name="Walter F."/>
            <person name="Albersmeier A."/>
            <person name="Kalinowski J."/>
            <person name="Ruckert C."/>
        </authorList>
    </citation>
    <scope>NUCLEOTIDE SEQUENCE</scope>
    <source>
        <strain evidence="3">VKM Ac-1958</strain>
    </source>
</reference>
<evidence type="ECO:0000259" key="2">
    <source>
        <dbReference type="Pfam" id="PF02481"/>
    </source>
</evidence>
<comment type="similarity">
    <text evidence="1">Belongs to the DprA/Smf family.</text>
</comment>
<evidence type="ECO:0000313" key="4">
    <source>
        <dbReference type="Proteomes" id="UP001142325"/>
    </source>
</evidence>
<dbReference type="InterPro" id="IPR057666">
    <property type="entry name" value="DrpA_SLOG"/>
</dbReference>
<reference evidence="3" key="2">
    <citation type="submission" date="2023-01" db="EMBL/GenBank/DDBJ databases">
        <authorList>
            <person name="Sun Q."/>
            <person name="Evtushenko L."/>
        </authorList>
    </citation>
    <scope>NUCLEOTIDE SEQUENCE</scope>
    <source>
        <strain evidence="3">VKM Ac-1958</strain>
    </source>
</reference>
<comment type="caution">
    <text evidence="3">The sequence shown here is derived from an EMBL/GenBank/DDBJ whole genome shotgun (WGS) entry which is preliminary data.</text>
</comment>
<keyword evidence="4" id="KW-1185">Reference proteome</keyword>
<dbReference type="Pfam" id="PF02481">
    <property type="entry name" value="DNA_processg_A"/>
    <property type="match status" value="1"/>
</dbReference>
<feature type="domain" description="Smf/DprA SLOG" evidence="2">
    <location>
        <begin position="106"/>
        <end position="318"/>
    </location>
</feature>
<dbReference type="PANTHER" id="PTHR43022:SF1">
    <property type="entry name" value="PROTEIN SMF"/>
    <property type="match status" value="1"/>
</dbReference>
<dbReference type="SUPFAM" id="SSF102405">
    <property type="entry name" value="MCP/YpsA-like"/>
    <property type="match status" value="1"/>
</dbReference>
<dbReference type="PANTHER" id="PTHR43022">
    <property type="entry name" value="PROTEIN SMF"/>
    <property type="match status" value="1"/>
</dbReference>
<dbReference type="AlphaFoldDB" id="A0A9W6HVA4"/>
<dbReference type="RefSeq" id="WP_204937456.1">
    <property type="nucleotide sequence ID" value="NZ_BAAAUM010000002.1"/>
</dbReference>
<dbReference type="Proteomes" id="UP001142325">
    <property type="component" value="Unassembled WGS sequence"/>
</dbReference>
<sequence>MTPAPQAVLQDDDVRRAAAALRPDRPLDDVIARVAWGVLTEPGDGTAGALVAQCGPLEALQLAFGGDAEEEHHRAVRDGRKRWLPRWDTALIRAAMDAALRCRAQLLLPGDAAWPAGLDDLDGHAPHVLWVRGDAGALGRAHGAVAIVGARAATAYGEHVAADFAGGLTDRGFLVISGGAYGIDGAAHRAVLRAGGDTVAFLAGGVDRAYPAGHAQLLQSVAGTGAVLSEVPCGTAPTKWRFLARNRLIAAAAHATVVVEAGARSGSLNTAGHAASLGRPLGAVPGSITSAASMGCHRLLREYDARCVTSVDDVVELMGLSHGLGEAAQVPPRGPHDAELVRLGDALSARAPREPLDLARRSGLSIERVEALLGLLMLEGTVQRGAGGWRRV</sequence>
<protein>
    <submittedName>
        <fullName evidence="3">DNA processing protein DprA</fullName>
    </submittedName>
</protein>
<dbReference type="EMBL" id="BSET01000002">
    <property type="protein sequence ID" value="GLK02610.1"/>
    <property type="molecule type" value="Genomic_DNA"/>
</dbReference>
<dbReference type="NCBIfam" id="TIGR00732">
    <property type="entry name" value="dprA"/>
    <property type="match status" value="1"/>
</dbReference>
<dbReference type="GO" id="GO:0009294">
    <property type="term" value="P:DNA-mediated transformation"/>
    <property type="evidence" value="ECO:0007669"/>
    <property type="project" value="InterPro"/>
</dbReference>
<evidence type="ECO:0000256" key="1">
    <source>
        <dbReference type="ARBA" id="ARBA00006525"/>
    </source>
</evidence>
<accession>A0A9W6HVA4</accession>
<proteinExistence type="inferred from homology"/>
<evidence type="ECO:0000313" key="3">
    <source>
        <dbReference type="EMBL" id="GLK02610.1"/>
    </source>
</evidence>
<dbReference type="Gene3D" id="3.40.50.450">
    <property type="match status" value="1"/>
</dbReference>
<organism evidence="3 4">
    <name type="scientific">Microbacterium keratanolyticum</name>
    <dbReference type="NCBI Taxonomy" id="67574"/>
    <lineage>
        <taxon>Bacteria</taxon>
        <taxon>Bacillati</taxon>
        <taxon>Actinomycetota</taxon>
        <taxon>Actinomycetes</taxon>
        <taxon>Micrococcales</taxon>
        <taxon>Microbacteriaceae</taxon>
        <taxon>Microbacterium</taxon>
    </lineage>
</organism>
<dbReference type="InterPro" id="IPR003488">
    <property type="entry name" value="DprA"/>
</dbReference>
<name>A0A9W6HVA4_9MICO</name>
<gene>
    <name evidence="3" type="ORF">GCM10017596_23250</name>
</gene>